<dbReference type="SMART" id="SM00091">
    <property type="entry name" value="PAS"/>
    <property type="match status" value="2"/>
</dbReference>
<comment type="subcellular location">
    <subcellularLocation>
        <location evidence="2">Membrane</location>
        <topology evidence="2">Multi-pass membrane protein</topology>
    </subcellularLocation>
</comment>
<keyword evidence="5" id="KW-0808">Transferase</keyword>
<dbReference type="InterPro" id="IPR004358">
    <property type="entry name" value="Sig_transdc_His_kin-like_C"/>
</dbReference>
<evidence type="ECO:0000259" key="15">
    <source>
        <dbReference type="PROSITE" id="PS50112"/>
    </source>
</evidence>
<evidence type="ECO:0000256" key="13">
    <source>
        <dbReference type="SAM" id="MobiDB-lite"/>
    </source>
</evidence>
<evidence type="ECO:0000256" key="4">
    <source>
        <dbReference type="ARBA" id="ARBA00022553"/>
    </source>
</evidence>
<dbReference type="EC" id="2.7.13.3" evidence="3"/>
<dbReference type="Pfam" id="PF13188">
    <property type="entry name" value="PAS_8"/>
    <property type="match status" value="1"/>
</dbReference>
<dbReference type="SUPFAM" id="SSF55874">
    <property type="entry name" value="ATPase domain of HSP90 chaperone/DNA topoisomerase II/histidine kinase"/>
    <property type="match status" value="1"/>
</dbReference>
<dbReference type="InterPro" id="IPR003594">
    <property type="entry name" value="HATPase_dom"/>
</dbReference>
<keyword evidence="8" id="KW-0418">Kinase</keyword>
<evidence type="ECO:0000256" key="5">
    <source>
        <dbReference type="ARBA" id="ARBA00022679"/>
    </source>
</evidence>
<dbReference type="PANTHER" id="PTHR42878">
    <property type="entry name" value="TWO-COMPONENT HISTIDINE KINASE"/>
    <property type="match status" value="1"/>
</dbReference>
<dbReference type="PROSITE" id="PS50112">
    <property type="entry name" value="PAS"/>
    <property type="match status" value="1"/>
</dbReference>
<dbReference type="Gene3D" id="3.30.565.10">
    <property type="entry name" value="Histidine kinase-like ATPase, C-terminal domain"/>
    <property type="match status" value="1"/>
</dbReference>
<evidence type="ECO:0000259" key="14">
    <source>
        <dbReference type="PROSITE" id="PS50109"/>
    </source>
</evidence>
<evidence type="ECO:0000256" key="7">
    <source>
        <dbReference type="ARBA" id="ARBA00022741"/>
    </source>
</evidence>
<name>A0ABQ4SSV2_9HYPH</name>
<accession>A0ABQ4SSV2</accession>
<dbReference type="SUPFAM" id="SSF55785">
    <property type="entry name" value="PYP-like sensor domain (PAS domain)"/>
    <property type="match status" value="1"/>
</dbReference>
<dbReference type="CDD" id="cd00130">
    <property type="entry name" value="PAS"/>
    <property type="match status" value="1"/>
</dbReference>
<dbReference type="Proteomes" id="UP001055102">
    <property type="component" value="Unassembled WGS sequence"/>
</dbReference>
<evidence type="ECO:0000313" key="17">
    <source>
        <dbReference type="Proteomes" id="UP001055102"/>
    </source>
</evidence>
<sequence length="847" mass="86989">MTSDASGAPAPESQQAERSSLAPALAAWAADPRLAAATAPDAPFLVLSGDGARVRLASPAAAALAGAAAGLAAEIGRLRPPEDGFLLARLRLDPRRIAAPAACLVARGRDAAEAPVLLLAPAAPLPRRRVAGTAPPVPAPAPPAPEEAPAPAVASESPPAPEPVAEPLPPLPAPGERFVWRGDAAGRLSGDGPFARLLGGRSWQALAAEGTLREADALLAALAGTATFRALPAILALEAAGRRLTVALSGVPLARAGRPFAGFAGFGLVRAVAPLAEEPATEIVPESAEPGNGEPVEPAPALGPEEAESQPLSLNEHDAFHEIARALRARFAGDDAIETARAEETDPTAARITPFPGPRGAESAAAALLEGVPAALLVCRDGRILHANRRFLALSGHDDLAALREADPNRPGETPLERLFGLSPLGRRGELGPGLHPVPMATRHAGLLDVTVESAPLPWPGEPADCLLVRPAGEAGPREAARGLADTVRAARASDAEAALDAVAEAVATLDRAGRLLSLNRAAALLFRGEARELVGTGLPDLFEPADRGAVRALVEAPGTGAREARLAGSEPPESPTVSLVLTSPRADGRRILLLRRAEAGASSAAHDEARLAGARADYVTRLREGVRPPVQGILGSAGMILAEGDGPLGSDSYREALRDIRASGEELLVLIDELEELARIEAGRRDLAAGPLALNDLVAGCVAALQPYAARGRVVLRTSFSEDLPLLMADGSALRRSVLGLLAAAIRDTGAGGQVIVSTTLSERGEVTLRIRDTGEGLGEAEIAALMSPFAPRPAASGRETPGAAMGLSLMKALVEANRGRFRLTSRRGEGTLVEILFPLPRAMSA</sequence>
<organism evidence="16 17">
    <name type="scientific">Methylobacterium jeotgali</name>
    <dbReference type="NCBI Taxonomy" id="381630"/>
    <lineage>
        <taxon>Bacteria</taxon>
        <taxon>Pseudomonadati</taxon>
        <taxon>Pseudomonadota</taxon>
        <taxon>Alphaproteobacteria</taxon>
        <taxon>Hyphomicrobiales</taxon>
        <taxon>Methylobacteriaceae</taxon>
        <taxon>Methylobacterium</taxon>
    </lineage>
</organism>
<keyword evidence="17" id="KW-1185">Reference proteome</keyword>
<feature type="compositionally biased region" description="Pro residues" evidence="13">
    <location>
        <begin position="135"/>
        <end position="148"/>
    </location>
</feature>
<dbReference type="SMART" id="SM00388">
    <property type="entry name" value="HisKA"/>
    <property type="match status" value="1"/>
</dbReference>
<dbReference type="Gene3D" id="3.30.450.20">
    <property type="entry name" value="PAS domain"/>
    <property type="match status" value="1"/>
</dbReference>
<dbReference type="RefSeq" id="WP_238274955.1">
    <property type="nucleotide sequence ID" value="NZ_BPQR01000027.1"/>
</dbReference>
<reference evidence="16" key="1">
    <citation type="journal article" date="2021" name="Front. Microbiol.">
        <title>Comprehensive Comparative Genomics and Phenotyping of Methylobacterium Species.</title>
        <authorList>
            <person name="Alessa O."/>
            <person name="Ogura Y."/>
            <person name="Fujitani Y."/>
            <person name="Takami H."/>
            <person name="Hayashi T."/>
            <person name="Sahin N."/>
            <person name="Tani A."/>
        </authorList>
    </citation>
    <scope>NUCLEOTIDE SEQUENCE</scope>
    <source>
        <strain evidence="16">LMG 23639</strain>
    </source>
</reference>
<dbReference type="InterPro" id="IPR036890">
    <property type="entry name" value="HATPase_C_sf"/>
</dbReference>
<dbReference type="SMART" id="SM00387">
    <property type="entry name" value="HATPase_c"/>
    <property type="match status" value="1"/>
</dbReference>
<feature type="domain" description="Histidine kinase" evidence="14">
    <location>
        <begin position="622"/>
        <end position="843"/>
    </location>
</feature>
<feature type="region of interest" description="Disordered" evidence="13">
    <location>
        <begin position="282"/>
        <end position="311"/>
    </location>
</feature>
<dbReference type="InterPro" id="IPR000014">
    <property type="entry name" value="PAS"/>
</dbReference>
<dbReference type="InterPro" id="IPR035965">
    <property type="entry name" value="PAS-like_dom_sf"/>
</dbReference>
<keyword evidence="10" id="KW-1133">Transmembrane helix</keyword>
<protein>
    <recommendedName>
        <fullName evidence="3">histidine kinase</fullName>
        <ecNumber evidence="3">2.7.13.3</ecNumber>
    </recommendedName>
</protein>
<dbReference type="Gene3D" id="1.10.287.130">
    <property type="match status" value="1"/>
</dbReference>
<dbReference type="Pfam" id="PF02518">
    <property type="entry name" value="HATPase_c"/>
    <property type="match status" value="1"/>
</dbReference>
<dbReference type="CDD" id="cd00082">
    <property type="entry name" value="HisKA"/>
    <property type="match status" value="1"/>
</dbReference>
<feature type="domain" description="PAS" evidence="15">
    <location>
        <begin position="492"/>
        <end position="556"/>
    </location>
</feature>
<evidence type="ECO:0000256" key="2">
    <source>
        <dbReference type="ARBA" id="ARBA00004141"/>
    </source>
</evidence>
<feature type="compositionally biased region" description="Pro residues" evidence="13">
    <location>
        <begin position="158"/>
        <end position="173"/>
    </location>
</feature>
<feature type="region of interest" description="Disordered" evidence="13">
    <location>
        <begin position="1"/>
        <end position="22"/>
    </location>
</feature>
<keyword evidence="6" id="KW-0812">Transmembrane</keyword>
<dbReference type="InterPro" id="IPR003661">
    <property type="entry name" value="HisK_dim/P_dom"/>
</dbReference>
<evidence type="ECO:0000256" key="12">
    <source>
        <dbReference type="ARBA" id="ARBA00023136"/>
    </source>
</evidence>
<dbReference type="PANTHER" id="PTHR42878:SF7">
    <property type="entry name" value="SENSOR HISTIDINE KINASE GLRK"/>
    <property type="match status" value="1"/>
</dbReference>
<dbReference type="InterPro" id="IPR005467">
    <property type="entry name" value="His_kinase_dom"/>
</dbReference>
<evidence type="ECO:0000256" key="6">
    <source>
        <dbReference type="ARBA" id="ARBA00022692"/>
    </source>
</evidence>
<evidence type="ECO:0000256" key="11">
    <source>
        <dbReference type="ARBA" id="ARBA00023012"/>
    </source>
</evidence>
<gene>
    <name evidence="16" type="primary">sasA_6</name>
    <name evidence="16" type="ORF">AOPFMNJM_1618</name>
</gene>
<dbReference type="Pfam" id="PF08448">
    <property type="entry name" value="PAS_4"/>
    <property type="match status" value="1"/>
</dbReference>
<dbReference type="EMBL" id="BPQR01000027">
    <property type="protein sequence ID" value="GJE06302.1"/>
    <property type="molecule type" value="Genomic_DNA"/>
</dbReference>
<evidence type="ECO:0000256" key="3">
    <source>
        <dbReference type="ARBA" id="ARBA00012438"/>
    </source>
</evidence>
<keyword evidence="9" id="KW-0067">ATP-binding</keyword>
<feature type="compositionally biased region" description="Low complexity" evidence="13">
    <location>
        <begin position="294"/>
        <end position="304"/>
    </location>
</feature>
<dbReference type="PROSITE" id="PS50109">
    <property type="entry name" value="HIS_KIN"/>
    <property type="match status" value="1"/>
</dbReference>
<comment type="caution">
    <text evidence="16">The sequence shown here is derived from an EMBL/GenBank/DDBJ whole genome shotgun (WGS) entry which is preliminary data.</text>
</comment>
<evidence type="ECO:0000256" key="8">
    <source>
        <dbReference type="ARBA" id="ARBA00022777"/>
    </source>
</evidence>
<keyword evidence="11" id="KW-0902">Two-component regulatory system</keyword>
<dbReference type="PRINTS" id="PR00344">
    <property type="entry name" value="BCTRLSENSOR"/>
</dbReference>
<keyword evidence="4" id="KW-0597">Phosphoprotein</keyword>
<evidence type="ECO:0000256" key="9">
    <source>
        <dbReference type="ARBA" id="ARBA00022840"/>
    </source>
</evidence>
<reference evidence="16" key="2">
    <citation type="submission" date="2021-08" db="EMBL/GenBank/DDBJ databases">
        <authorList>
            <person name="Tani A."/>
            <person name="Ola A."/>
            <person name="Ogura Y."/>
            <person name="Katsura K."/>
            <person name="Hayashi T."/>
        </authorList>
    </citation>
    <scope>NUCLEOTIDE SEQUENCE</scope>
    <source>
        <strain evidence="16">LMG 23639</strain>
    </source>
</reference>
<dbReference type="InterPro" id="IPR013656">
    <property type="entry name" value="PAS_4"/>
</dbReference>
<keyword evidence="7" id="KW-0547">Nucleotide-binding</keyword>
<proteinExistence type="predicted"/>
<evidence type="ECO:0000256" key="1">
    <source>
        <dbReference type="ARBA" id="ARBA00000085"/>
    </source>
</evidence>
<keyword evidence="12" id="KW-0472">Membrane</keyword>
<feature type="region of interest" description="Disordered" evidence="13">
    <location>
        <begin position="129"/>
        <end position="176"/>
    </location>
</feature>
<comment type="catalytic activity">
    <reaction evidence="1">
        <text>ATP + protein L-histidine = ADP + protein N-phospho-L-histidine.</text>
        <dbReference type="EC" id="2.7.13.3"/>
    </reaction>
</comment>
<evidence type="ECO:0000256" key="10">
    <source>
        <dbReference type="ARBA" id="ARBA00022989"/>
    </source>
</evidence>
<evidence type="ECO:0000313" key="16">
    <source>
        <dbReference type="EMBL" id="GJE06302.1"/>
    </source>
</evidence>
<dbReference type="InterPro" id="IPR050351">
    <property type="entry name" value="BphY/WalK/GraS-like"/>
</dbReference>